<organism evidence="1 2">
    <name type="scientific">Nonomuraea antimicrobica</name>
    <dbReference type="NCBI Taxonomy" id="561173"/>
    <lineage>
        <taxon>Bacteria</taxon>
        <taxon>Bacillati</taxon>
        <taxon>Actinomycetota</taxon>
        <taxon>Actinomycetes</taxon>
        <taxon>Streptosporangiales</taxon>
        <taxon>Streptosporangiaceae</taxon>
        <taxon>Nonomuraea</taxon>
    </lineage>
</organism>
<protein>
    <recommendedName>
        <fullName evidence="3">SnoaL-like domain-containing protein</fullName>
    </recommendedName>
</protein>
<evidence type="ECO:0008006" key="3">
    <source>
        <dbReference type="Google" id="ProtNLM"/>
    </source>
</evidence>
<reference evidence="2" key="1">
    <citation type="journal article" date="2019" name="Int. J. Syst. Evol. Microbiol.">
        <title>The Global Catalogue of Microorganisms (GCM) 10K type strain sequencing project: providing services to taxonomists for standard genome sequencing and annotation.</title>
        <authorList>
            <consortium name="The Broad Institute Genomics Platform"/>
            <consortium name="The Broad Institute Genome Sequencing Center for Infectious Disease"/>
            <person name="Wu L."/>
            <person name="Ma J."/>
        </authorList>
    </citation>
    <scope>NUCLEOTIDE SEQUENCE [LARGE SCALE GENOMIC DNA]</scope>
    <source>
        <strain evidence="2">JCM 16904</strain>
    </source>
</reference>
<sequence length="140" mass="14957">MTAEGTRQQSRGQAPPTLEYGDAVDAVDAFIAAANSDNPAERTTLLCRALAADVVFHGPLGRDVGRRVVEDFITEVVQNYRAGGCRMVRTTPVDAPHEWARFGWSFEAADGGVVLSGTDMVHVTAVGDIDEIVVFAGHLT</sequence>
<evidence type="ECO:0000313" key="1">
    <source>
        <dbReference type="EMBL" id="GAA3684539.1"/>
    </source>
</evidence>
<evidence type="ECO:0000313" key="2">
    <source>
        <dbReference type="Proteomes" id="UP001500902"/>
    </source>
</evidence>
<name>A0ABP7C9Q1_9ACTN</name>
<proteinExistence type="predicted"/>
<gene>
    <name evidence="1" type="ORF">GCM10022224_056530</name>
</gene>
<dbReference type="RefSeq" id="WP_344884577.1">
    <property type="nucleotide sequence ID" value="NZ_BAAAZP010000101.1"/>
</dbReference>
<dbReference type="SUPFAM" id="SSF54427">
    <property type="entry name" value="NTF2-like"/>
    <property type="match status" value="1"/>
</dbReference>
<dbReference type="EMBL" id="BAAAZP010000101">
    <property type="protein sequence ID" value="GAA3684539.1"/>
    <property type="molecule type" value="Genomic_DNA"/>
</dbReference>
<keyword evidence="2" id="KW-1185">Reference proteome</keyword>
<accession>A0ABP7C9Q1</accession>
<dbReference type="InterPro" id="IPR032710">
    <property type="entry name" value="NTF2-like_dom_sf"/>
</dbReference>
<dbReference type="Proteomes" id="UP001500902">
    <property type="component" value="Unassembled WGS sequence"/>
</dbReference>
<dbReference type="Gene3D" id="3.10.450.50">
    <property type="match status" value="1"/>
</dbReference>
<comment type="caution">
    <text evidence="1">The sequence shown here is derived from an EMBL/GenBank/DDBJ whole genome shotgun (WGS) entry which is preliminary data.</text>
</comment>